<evidence type="ECO:0000313" key="3">
    <source>
        <dbReference type="EMBL" id="CAJ0606721.1"/>
    </source>
</evidence>
<dbReference type="Proteomes" id="UP001176961">
    <property type="component" value="Unassembled WGS sequence"/>
</dbReference>
<feature type="region of interest" description="Disordered" evidence="1">
    <location>
        <begin position="307"/>
        <end position="512"/>
    </location>
</feature>
<accession>A0AA36H9M7</accession>
<feature type="region of interest" description="Disordered" evidence="1">
    <location>
        <begin position="14"/>
        <end position="283"/>
    </location>
</feature>
<feature type="compositionally biased region" description="Low complexity" evidence="1">
    <location>
        <begin position="91"/>
        <end position="102"/>
    </location>
</feature>
<dbReference type="EMBL" id="CATQJL010000316">
    <property type="protein sequence ID" value="CAJ0606721.1"/>
    <property type="molecule type" value="Genomic_DNA"/>
</dbReference>
<dbReference type="InterPro" id="IPR003124">
    <property type="entry name" value="WH2_dom"/>
</dbReference>
<feature type="compositionally biased region" description="Pro residues" evidence="1">
    <location>
        <begin position="103"/>
        <end position="139"/>
    </location>
</feature>
<dbReference type="PRINTS" id="PR01217">
    <property type="entry name" value="PRICHEXTENSN"/>
</dbReference>
<gene>
    <name evidence="3" type="ORF">CYNAS_LOCUS18704</name>
</gene>
<dbReference type="SMART" id="SM00246">
    <property type="entry name" value="WH2"/>
    <property type="match status" value="2"/>
</dbReference>
<feature type="compositionally biased region" description="Basic and acidic residues" evidence="1">
    <location>
        <begin position="367"/>
        <end position="376"/>
    </location>
</feature>
<evidence type="ECO:0000259" key="2">
    <source>
        <dbReference type="PROSITE" id="PS51082"/>
    </source>
</evidence>
<dbReference type="PROSITE" id="PS51082">
    <property type="entry name" value="WH2"/>
    <property type="match status" value="2"/>
</dbReference>
<protein>
    <recommendedName>
        <fullName evidence="2">WH2 domain-containing protein</fullName>
    </recommendedName>
</protein>
<feature type="compositionally biased region" description="Polar residues" evidence="1">
    <location>
        <begin position="453"/>
        <end position="481"/>
    </location>
</feature>
<feature type="compositionally biased region" description="Low complexity" evidence="1">
    <location>
        <begin position="482"/>
        <end position="505"/>
    </location>
</feature>
<evidence type="ECO:0000256" key="1">
    <source>
        <dbReference type="SAM" id="MobiDB-lite"/>
    </source>
</evidence>
<keyword evidence="4" id="KW-1185">Reference proteome</keyword>
<feature type="domain" description="WH2" evidence="2">
    <location>
        <begin position="3"/>
        <end position="20"/>
    </location>
</feature>
<proteinExistence type="predicted"/>
<evidence type="ECO:0000313" key="4">
    <source>
        <dbReference type="Proteomes" id="UP001176961"/>
    </source>
</evidence>
<organism evidence="3 4">
    <name type="scientific">Cylicocyclus nassatus</name>
    <name type="common">Nematode worm</name>
    <dbReference type="NCBI Taxonomy" id="53992"/>
    <lineage>
        <taxon>Eukaryota</taxon>
        <taxon>Metazoa</taxon>
        <taxon>Ecdysozoa</taxon>
        <taxon>Nematoda</taxon>
        <taxon>Chromadorea</taxon>
        <taxon>Rhabditida</taxon>
        <taxon>Rhabditina</taxon>
        <taxon>Rhabditomorpha</taxon>
        <taxon>Strongyloidea</taxon>
        <taxon>Strongylidae</taxon>
        <taxon>Cylicocyclus</taxon>
    </lineage>
</organism>
<reference evidence="3" key="1">
    <citation type="submission" date="2023-07" db="EMBL/GenBank/DDBJ databases">
        <authorList>
            <consortium name="CYATHOMIX"/>
        </authorList>
    </citation>
    <scope>NUCLEOTIDE SEQUENCE</scope>
    <source>
        <strain evidence="3">N/A</strain>
    </source>
</reference>
<dbReference type="GO" id="GO:0003779">
    <property type="term" value="F:actin binding"/>
    <property type="evidence" value="ECO:0007669"/>
    <property type="project" value="InterPro"/>
</dbReference>
<comment type="caution">
    <text evidence="3">The sequence shown here is derived from an EMBL/GenBank/DDBJ whole genome shotgun (WGS) entry which is preliminary data.</text>
</comment>
<sequence length="634" mass="68225">MYAGHPILDEIKQGFKLRPTKTVDKSKPVILAEGEDADQIAPTKRPGAQPLPPSAPELQIPSPAEPDTKSPKASPKSKVSPTPKASPKPGPSSSSSPKVSPGGAPPPPPPPPPGFGPPPPPPPPGGAPSAPPPPPPSSGPPRSQKAKSPALPSLGGRTPAEIDRDAFLQSIQGGIRLRKTVTIDKSGLIVDESLKEKSVKLVEPAPSTAYIPPKKDPPKKSVAYQRPRSPYLQEPSDDERFLTPTGGRGSEYGTPEPDSPRFSRKTPEKEEKPDAAFDEKSLKVSAEDLKQEIPTGTAAKLLAKWNVSPDGAPTNTVKRNFRPSPVRIPFEVNNNGDVVPRPKAPSKWAPVETGGLRQPTRVNVPLDRNDRAHSEVRSTPSNSLLQEPASFERARTQSPTPRESATASEVPARESRKEERKKVAELISVKTDYAPPIPKTKPPTINEIPPSPKTTVTTPYSYSKISETRRNNSPTVNSEKTSPSPSLSSASIPSPSSLSPGSTSPDMPRKRVNPAFDKAKEKFAGGAAVESAFKMDMNPPKESVRRSASPSIGLMKEKLESEETTKVKRVINVPISAPWYKRSLSTTQAPETGRAHRVVVRMDPFSSLDVDTIRRNYQFNIDLSSDSPLSIVNR</sequence>
<name>A0AA36H9M7_CYLNA</name>
<dbReference type="AlphaFoldDB" id="A0AA36H9M7"/>
<feature type="domain" description="WH2" evidence="2">
    <location>
        <begin position="163"/>
        <end position="180"/>
    </location>
</feature>
<feature type="compositionally biased region" description="Low complexity" evidence="1">
    <location>
        <begin position="71"/>
        <end position="83"/>
    </location>
</feature>
<dbReference type="Pfam" id="PF02205">
    <property type="entry name" value="WH2"/>
    <property type="match status" value="2"/>
</dbReference>
<feature type="compositionally biased region" description="Basic and acidic residues" evidence="1">
    <location>
        <begin position="411"/>
        <end position="424"/>
    </location>
</feature>
<feature type="compositionally biased region" description="Basic and acidic residues" evidence="1">
    <location>
        <begin position="258"/>
        <end position="283"/>
    </location>
</feature>
<feature type="compositionally biased region" description="Polar residues" evidence="1">
    <location>
        <begin position="396"/>
        <end position="407"/>
    </location>
</feature>